<name>W9RRQ6_9ROSA</name>
<dbReference type="AlphaFoldDB" id="W9RRQ6"/>
<accession>W9RRQ6</accession>
<dbReference type="InterPro" id="IPR011990">
    <property type="entry name" value="TPR-like_helical_dom_sf"/>
</dbReference>
<dbReference type="Gene3D" id="1.25.40.10">
    <property type="entry name" value="Tetratricopeptide repeat domain"/>
    <property type="match status" value="1"/>
</dbReference>
<feature type="region of interest" description="Disordered" evidence="1">
    <location>
        <begin position="345"/>
        <end position="367"/>
    </location>
</feature>
<evidence type="ECO:0000256" key="1">
    <source>
        <dbReference type="SAM" id="MobiDB-lite"/>
    </source>
</evidence>
<keyword evidence="3" id="KW-1185">Reference proteome</keyword>
<feature type="region of interest" description="Disordered" evidence="1">
    <location>
        <begin position="234"/>
        <end position="257"/>
    </location>
</feature>
<organism evidence="2 3">
    <name type="scientific">Morus notabilis</name>
    <dbReference type="NCBI Taxonomy" id="981085"/>
    <lineage>
        <taxon>Eukaryota</taxon>
        <taxon>Viridiplantae</taxon>
        <taxon>Streptophyta</taxon>
        <taxon>Embryophyta</taxon>
        <taxon>Tracheophyta</taxon>
        <taxon>Spermatophyta</taxon>
        <taxon>Magnoliopsida</taxon>
        <taxon>eudicotyledons</taxon>
        <taxon>Gunneridae</taxon>
        <taxon>Pentapetalae</taxon>
        <taxon>rosids</taxon>
        <taxon>fabids</taxon>
        <taxon>Rosales</taxon>
        <taxon>Moraceae</taxon>
        <taxon>Moreae</taxon>
        <taxon>Morus</taxon>
    </lineage>
</organism>
<dbReference type="SUPFAM" id="SSF48452">
    <property type="entry name" value="TPR-like"/>
    <property type="match status" value="1"/>
</dbReference>
<sequence length="367" mass="40120">MWYYATSSDFIHKCKYAVFRIAKYKRIHLVKASRSSCDAWRQKLPTPPDLNSPQQQSRALLHVSSSSTFRSQPVSGCDGLRPDHLYILTLPSTSKLSVVFANCKTECKQKLDLLSSEMKVILIRTGSVPVQVQPVSGSPRLCLSRSDSLSGVFSAEKTTLSLHSEVNRRRGSGIRRALSESDVILSETQLSGGFRSFPSRIPEEEFLPGGDRTVSFANSWPEIGIPLEELGISGGGFGKGDGGGDDDSFGNSGGGNSDRSKLGAFYEEMLKANPGDALLLRNYSKAILANPGDGELLSMYGKLIWETQRDEDRAKSYFDQAVSASPDDCVVLGSYAHFMWEAEENDDDEEISDGSEMMSSPALVPAF</sequence>
<evidence type="ECO:0000313" key="2">
    <source>
        <dbReference type="EMBL" id="EXB66548.1"/>
    </source>
</evidence>
<dbReference type="Proteomes" id="UP000030645">
    <property type="component" value="Unassembled WGS sequence"/>
</dbReference>
<protein>
    <submittedName>
        <fullName evidence="2">Uncharacterized protein</fullName>
    </submittedName>
</protein>
<dbReference type="PANTHER" id="PTHR26312">
    <property type="entry name" value="TETRATRICOPEPTIDE REPEAT PROTEIN 5"/>
    <property type="match status" value="1"/>
</dbReference>
<dbReference type="EMBL" id="KE344549">
    <property type="protein sequence ID" value="EXB66548.1"/>
    <property type="molecule type" value="Genomic_DNA"/>
</dbReference>
<dbReference type="eggNOG" id="ENOG502RYTU">
    <property type="taxonomic scope" value="Eukaryota"/>
</dbReference>
<evidence type="ECO:0000313" key="3">
    <source>
        <dbReference type="Proteomes" id="UP000030645"/>
    </source>
</evidence>
<dbReference type="PANTHER" id="PTHR26312:SF123">
    <property type="entry name" value="TETRATRICOPEPTIDE REPEAT (TPR)-LIKE SUPERFAMILY PROTEIN"/>
    <property type="match status" value="1"/>
</dbReference>
<proteinExistence type="predicted"/>
<reference evidence="3" key="1">
    <citation type="submission" date="2013-01" db="EMBL/GenBank/DDBJ databases">
        <title>Draft Genome Sequence of a Mulberry Tree, Morus notabilis C.K. Schneid.</title>
        <authorList>
            <person name="He N."/>
            <person name="Zhao S."/>
        </authorList>
    </citation>
    <scope>NUCLEOTIDE SEQUENCE</scope>
</reference>
<gene>
    <name evidence="2" type="ORF">L484_017788</name>
</gene>